<dbReference type="GeneID" id="68295445"/>
<protein>
    <submittedName>
        <fullName evidence="2">Uncharacterized protein</fullName>
    </submittedName>
</protein>
<evidence type="ECO:0000313" key="2">
    <source>
        <dbReference type="EMBL" id="GIZ46757.1"/>
    </source>
</evidence>
<comment type="caution">
    <text evidence="2">The sequence shown here is derived from an EMBL/GenBank/DDBJ whole genome shotgun (WGS) entry which is preliminary data.</text>
</comment>
<organism evidence="2 3">
    <name type="scientific">Cercospora kikuchii</name>
    <dbReference type="NCBI Taxonomy" id="84275"/>
    <lineage>
        <taxon>Eukaryota</taxon>
        <taxon>Fungi</taxon>
        <taxon>Dikarya</taxon>
        <taxon>Ascomycota</taxon>
        <taxon>Pezizomycotina</taxon>
        <taxon>Dothideomycetes</taxon>
        <taxon>Dothideomycetidae</taxon>
        <taxon>Mycosphaerellales</taxon>
        <taxon>Mycosphaerellaceae</taxon>
        <taxon>Cercospora</taxon>
    </lineage>
</organism>
<keyword evidence="3" id="KW-1185">Reference proteome</keyword>
<dbReference type="AlphaFoldDB" id="A0A9P3FJE6"/>
<dbReference type="RefSeq" id="XP_044661244.1">
    <property type="nucleotide sequence ID" value="XM_044805309.1"/>
</dbReference>
<accession>A0A9P3FJE6</accession>
<dbReference type="EMBL" id="BOLY01000006">
    <property type="protein sequence ID" value="GIZ46757.1"/>
    <property type="molecule type" value="Genomic_DNA"/>
</dbReference>
<evidence type="ECO:0000313" key="3">
    <source>
        <dbReference type="Proteomes" id="UP000825890"/>
    </source>
</evidence>
<proteinExistence type="predicted"/>
<reference evidence="2 3" key="1">
    <citation type="submission" date="2021-01" db="EMBL/GenBank/DDBJ databases">
        <title>Cercospora kikuchii MAFF 305040 whole genome shotgun sequence.</title>
        <authorList>
            <person name="Kashiwa T."/>
            <person name="Suzuki T."/>
        </authorList>
    </citation>
    <scope>NUCLEOTIDE SEQUENCE [LARGE SCALE GENOMIC DNA]</scope>
    <source>
        <strain evidence="2 3">MAFF 305040</strain>
    </source>
</reference>
<gene>
    <name evidence="2" type="ORF">CKM354_000987000</name>
</gene>
<sequence>MSPALNASLGPKYELSDSVGHGRRAEFFKCNWDENQRFCEDENFAHWGGTGNGNDMAWWDKMRGGDRCCLGHGTIEKGSTCNGGRSPSAAGKKAVKHPHA</sequence>
<name>A0A9P3FJE6_9PEZI</name>
<dbReference type="Proteomes" id="UP000825890">
    <property type="component" value="Unassembled WGS sequence"/>
</dbReference>
<evidence type="ECO:0000256" key="1">
    <source>
        <dbReference type="SAM" id="MobiDB-lite"/>
    </source>
</evidence>
<feature type="region of interest" description="Disordered" evidence="1">
    <location>
        <begin position="79"/>
        <end position="100"/>
    </location>
</feature>